<feature type="region of interest" description="Disordered" evidence="1">
    <location>
        <begin position="105"/>
        <end position="127"/>
    </location>
</feature>
<dbReference type="AlphaFoldDB" id="A0A0C2DAJ4"/>
<comment type="caution">
    <text evidence="3">The sequence shown here is derived from an EMBL/GenBank/DDBJ whole genome shotgun (WGS) entry which is preliminary data.</text>
</comment>
<evidence type="ECO:0000313" key="3">
    <source>
        <dbReference type="EMBL" id="KIG18535.1"/>
    </source>
</evidence>
<dbReference type="Gene3D" id="2.30.42.10">
    <property type="match status" value="1"/>
</dbReference>
<reference evidence="3 4" key="1">
    <citation type="submission" date="2014-12" db="EMBL/GenBank/DDBJ databases">
        <title>Genome assembly of Enhygromyxa salina DSM 15201.</title>
        <authorList>
            <person name="Sharma G."/>
            <person name="Subramanian S."/>
        </authorList>
    </citation>
    <scope>NUCLEOTIDE SEQUENCE [LARGE SCALE GENOMIC DNA]</scope>
    <source>
        <strain evidence="3 4">DSM 15201</strain>
    </source>
</reference>
<evidence type="ECO:0000256" key="2">
    <source>
        <dbReference type="SAM" id="Phobius"/>
    </source>
</evidence>
<evidence type="ECO:0000313" key="4">
    <source>
        <dbReference type="Proteomes" id="UP000031599"/>
    </source>
</evidence>
<dbReference type="Proteomes" id="UP000031599">
    <property type="component" value="Unassembled WGS sequence"/>
</dbReference>
<organism evidence="3 4">
    <name type="scientific">Enhygromyxa salina</name>
    <dbReference type="NCBI Taxonomy" id="215803"/>
    <lineage>
        <taxon>Bacteria</taxon>
        <taxon>Pseudomonadati</taxon>
        <taxon>Myxococcota</taxon>
        <taxon>Polyangia</taxon>
        <taxon>Nannocystales</taxon>
        <taxon>Nannocystaceae</taxon>
        <taxon>Enhygromyxa</taxon>
    </lineage>
</organism>
<keyword evidence="2" id="KW-0812">Transmembrane</keyword>
<evidence type="ECO:0000256" key="1">
    <source>
        <dbReference type="SAM" id="MobiDB-lite"/>
    </source>
</evidence>
<keyword evidence="2" id="KW-0472">Membrane</keyword>
<proteinExistence type="predicted"/>
<dbReference type="NCBIfam" id="NF041515">
    <property type="entry name" value="GspC_delta"/>
    <property type="match status" value="1"/>
</dbReference>
<name>A0A0C2DAJ4_9BACT</name>
<dbReference type="RefSeq" id="WP_052546873.1">
    <property type="nucleotide sequence ID" value="NZ_JMCC02000010.1"/>
</dbReference>
<dbReference type="SUPFAM" id="SSF50156">
    <property type="entry name" value="PDZ domain-like"/>
    <property type="match status" value="1"/>
</dbReference>
<feature type="transmembrane region" description="Helical" evidence="2">
    <location>
        <begin position="12"/>
        <end position="33"/>
    </location>
</feature>
<gene>
    <name evidence="3" type="ORF">DB30_00220</name>
</gene>
<dbReference type="Gene3D" id="2.30.30.830">
    <property type="match status" value="1"/>
</dbReference>
<feature type="compositionally biased region" description="Acidic residues" evidence="1">
    <location>
        <begin position="50"/>
        <end position="64"/>
    </location>
</feature>
<feature type="region of interest" description="Disordered" evidence="1">
    <location>
        <begin position="45"/>
        <end position="64"/>
    </location>
</feature>
<protein>
    <submittedName>
        <fullName evidence="3">General secretion pathway protein C</fullName>
    </submittedName>
</protein>
<dbReference type="InterPro" id="IPR036034">
    <property type="entry name" value="PDZ_sf"/>
</dbReference>
<accession>A0A0C2DAJ4</accession>
<dbReference type="EMBL" id="JMCC02000010">
    <property type="protein sequence ID" value="KIG18535.1"/>
    <property type="molecule type" value="Genomic_DNA"/>
</dbReference>
<keyword evidence="2" id="KW-1133">Transmembrane helix</keyword>
<sequence>MENLLKKYFWLIKLVGVGVAVIFAASAGVNMVVSKLALEPAGETIAEQAGETEGETEGEDEDEDELRARQARMMDSLAGVSDTTASRKAAAANMVVTGNIFCPTCAPEPEPDEDDESSSLSGPLRPGEIRSRLPLMLLATMESDDPAYSMATILHTDSNTLAPYSPNDTVRAGVVVTSVERGRVVFRNGAQMEYIELGAAPPPQVTATTTAAALPKPPDPNSREIDGAVEAISCDKDFTSCTVDKAFVEKLLANPAQLTKQARIVPAVRDGETKGYKFYGIRPGSLPKLLGMKNGDLLTSVNGQQLESLDQAMDLYTKLRRASHLSVTIERKGQQVQKEIDIK</sequence>